<accession>A0A9D1I9Y8</accession>
<organism evidence="3 4">
    <name type="scientific">Candidatus Pullichristensenella excrementigallinarum</name>
    <dbReference type="NCBI Taxonomy" id="2840907"/>
    <lineage>
        <taxon>Bacteria</taxon>
        <taxon>Bacillati</taxon>
        <taxon>Bacillota</taxon>
        <taxon>Clostridia</taxon>
        <taxon>Candidatus Pullichristensenella</taxon>
    </lineage>
</organism>
<evidence type="ECO:0000256" key="1">
    <source>
        <dbReference type="SAM" id="MobiDB-lite"/>
    </source>
</evidence>
<feature type="region of interest" description="Disordered" evidence="1">
    <location>
        <begin position="120"/>
        <end position="143"/>
    </location>
</feature>
<dbReference type="AlphaFoldDB" id="A0A9D1I9Y8"/>
<evidence type="ECO:0000313" key="3">
    <source>
        <dbReference type="EMBL" id="HIU33225.1"/>
    </source>
</evidence>
<keyword evidence="2" id="KW-0732">Signal</keyword>
<sequence>MRKWISIFLAILMLAMPGLAEATSLEGTWNLTSAQAQGITIDDISMLGLSMSISLDADGTVFMVLNGMEESGSWAQNGSVLEITDSFGEVQEFAILEDGTLSMEQDGVVLILTREDSASGSSQADAGAIAPSASGSSEADAGAIAPSAAGETITSANGYSMTLPEGWFLFDQEAYQQLIDLYGEEFMEAAGITPELLESMDFSQQENYYSADMMSNMNVVPSPASGLTTEILPMLEDTFREMFIAAGFADYSVDGLVDFSGNQFCAWTLTTQNEMSVRQYIIIADDTMFTFSMSGVSDADIALMLGSFSVA</sequence>
<feature type="chain" id="PRO_5039731049" description="Lipocalin-like domain-containing protein" evidence="2">
    <location>
        <begin position="23"/>
        <end position="311"/>
    </location>
</feature>
<proteinExistence type="predicted"/>
<dbReference type="Proteomes" id="UP000824072">
    <property type="component" value="Unassembled WGS sequence"/>
</dbReference>
<evidence type="ECO:0008006" key="5">
    <source>
        <dbReference type="Google" id="ProtNLM"/>
    </source>
</evidence>
<feature type="signal peptide" evidence="2">
    <location>
        <begin position="1"/>
        <end position="22"/>
    </location>
</feature>
<evidence type="ECO:0000313" key="4">
    <source>
        <dbReference type="Proteomes" id="UP000824072"/>
    </source>
</evidence>
<comment type="caution">
    <text evidence="3">The sequence shown here is derived from an EMBL/GenBank/DDBJ whole genome shotgun (WGS) entry which is preliminary data.</text>
</comment>
<dbReference type="EMBL" id="DVMU01000036">
    <property type="protein sequence ID" value="HIU33225.1"/>
    <property type="molecule type" value="Genomic_DNA"/>
</dbReference>
<name>A0A9D1I9Y8_9FIRM</name>
<reference evidence="3" key="2">
    <citation type="journal article" date="2021" name="PeerJ">
        <title>Extensive microbial diversity within the chicken gut microbiome revealed by metagenomics and culture.</title>
        <authorList>
            <person name="Gilroy R."/>
            <person name="Ravi A."/>
            <person name="Getino M."/>
            <person name="Pursley I."/>
            <person name="Horton D.L."/>
            <person name="Alikhan N.F."/>
            <person name="Baker D."/>
            <person name="Gharbi K."/>
            <person name="Hall N."/>
            <person name="Watson M."/>
            <person name="Adriaenssens E.M."/>
            <person name="Foster-Nyarko E."/>
            <person name="Jarju S."/>
            <person name="Secka A."/>
            <person name="Antonio M."/>
            <person name="Oren A."/>
            <person name="Chaudhuri R.R."/>
            <person name="La Ragione R."/>
            <person name="Hildebrand F."/>
            <person name="Pallen M.J."/>
        </authorList>
    </citation>
    <scope>NUCLEOTIDE SEQUENCE</scope>
    <source>
        <strain evidence="3">ChiHcec3-11533</strain>
    </source>
</reference>
<evidence type="ECO:0000256" key="2">
    <source>
        <dbReference type="SAM" id="SignalP"/>
    </source>
</evidence>
<protein>
    <recommendedName>
        <fullName evidence="5">Lipocalin-like domain-containing protein</fullName>
    </recommendedName>
</protein>
<gene>
    <name evidence="3" type="ORF">IAB02_01555</name>
</gene>
<reference evidence="3" key="1">
    <citation type="submission" date="2020-10" db="EMBL/GenBank/DDBJ databases">
        <authorList>
            <person name="Gilroy R."/>
        </authorList>
    </citation>
    <scope>NUCLEOTIDE SEQUENCE</scope>
    <source>
        <strain evidence="3">ChiHcec3-11533</strain>
    </source>
</reference>